<reference evidence="1" key="1">
    <citation type="submission" date="2021-08" db="EMBL/GenBank/DDBJ databases">
        <title>The first chromosome-level gecko genome reveals the dynamic sex chromosomes of Neotropical dwarf geckos (Sphaerodactylidae: Sphaerodactylus).</title>
        <authorList>
            <person name="Pinto B.J."/>
            <person name="Keating S.E."/>
            <person name="Gamble T."/>
        </authorList>
    </citation>
    <scope>NUCLEOTIDE SEQUENCE</scope>
    <source>
        <strain evidence="1">TG3544</strain>
    </source>
</reference>
<sequence>MKGANSYGQLGLGHKQDVFQPEALKEFAGNQKTLRNVAGGGGHSSVITDTGELFLCGQNKNGQLGLNHTEDVIHFTLCSSLSGCPIVQVACGWDFTIILAGNGHVLSCGSNSFGQLGVPHIGRGCSVPQKIESLKDNVVNVAAGLRHALAATDNGSVFQWGTGMVSHAKRTCPEKTIPPFLGAKEPCKVTGLENIQVKSVTSGSYHSASLTAEGELYVWGSNKHKQLVSKYDFVLRPQKIDTHYFLDEKIRRVWNGWTHMVAQTGTASETEYNMQKYFCLDDP</sequence>
<organism evidence="1 2">
    <name type="scientific">Sphaerodactylus townsendi</name>
    <dbReference type="NCBI Taxonomy" id="933632"/>
    <lineage>
        <taxon>Eukaryota</taxon>
        <taxon>Metazoa</taxon>
        <taxon>Chordata</taxon>
        <taxon>Craniata</taxon>
        <taxon>Vertebrata</taxon>
        <taxon>Euteleostomi</taxon>
        <taxon>Lepidosauria</taxon>
        <taxon>Squamata</taxon>
        <taxon>Bifurcata</taxon>
        <taxon>Gekkota</taxon>
        <taxon>Sphaerodactylidae</taxon>
        <taxon>Sphaerodactylus</taxon>
    </lineage>
</organism>
<dbReference type="Proteomes" id="UP000827872">
    <property type="component" value="Linkage Group LG02"/>
</dbReference>
<evidence type="ECO:0000313" key="1">
    <source>
        <dbReference type="EMBL" id="KAH8013927.1"/>
    </source>
</evidence>
<protein>
    <submittedName>
        <fullName evidence="1">Uncharacterized protein</fullName>
    </submittedName>
</protein>
<dbReference type="EMBL" id="CM037615">
    <property type="protein sequence ID" value="KAH8013927.1"/>
    <property type="molecule type" value="Genomic_DNA"/>
</dbReference>
<keyword evidence="2" id="KW-1185">Reference proteome</keyword>
<name>A0ACB8G380_9SAUR</name>
<gene>
    <name evidence="1" type="ORF">K3G42_023481</name>
</gene>
<comment type="caution">
    <text evidence="1">The sequence shown here is derived from an EMBL/GenBank/DDBJ whole genome shotgun (WGS) entry which is preliminary data.</text>
</comment>
<proteinExistence type="predicted"/>
<accession>A0ACB8G380</accession>
<evidence type="ECO:0000313" key="2">
    <source>
        <dbReference type="Proteomes" id="UP000827872"/>
    </source>
</evidence>